<gene>
    <name evidence="1" type="ORF">U9M48_040864</name>
</gene>
<dbReference type="EMBL" id="CP144753">
    <property type="protein sequence ID" value="WVZ95059.1"/>
    <property type="molecule type" value="Genomic_DNA"/>
</dbReference>
<protein>
    <submittedName>
        <fullName evidence="1">Uncharacterized protein</fullName>
    </submittedName>
</protein>
<reference evidence="1 2" key="1">
    <citation type="submission" date="2024-02" db="EMBL/GenBank/DDBJ databases">
        <title>High-quality chromosome-scale genome assembly of Pensacola bahiagrass (Paspalum notatum Flugge var. saurae).</title>
        <authorList>
            <person name="Vega J.M."/>
            <person name="Podio M."/>
            <person name="Orjuela J."/>
            <person name="Siena L.A."/>
            <person name="Pessino S.C."/>
            <person name="Combes M.C."/>
            <person name="Mariac C."/>
            <person name="Albertini E."/>
            <person name="Pupilli F."/>
            <person name="Ortiz J.P.A."/>
            <person name="Leblanc O."/>
        </authorList>
    </citation>
    <scope>NUCLEOTIDE SEQUENCE [LARGE SCALE GENOMIC DNA]</scope>
    <source>
        <strain evidence="1">R1</strain>
        <tissue evidence="1">Leaf</tissue>
    </source>
</reference>
<name>A0AAQ3UP63_PASNO</name>
<evidence type="ECO:0000313" key="1">
    <source>
        <dbReference type="EMBL" id="WVZ95059.1"/>
    </source>
</evidence>
<sequence>MSMKEYIQKFTELSRYAPSEVDSDDKKCENFVRGLTPEIKTMTYTCDYNNFSMLLNRVIKLEEGKKEEKSHLKRKFMEIKNPAAGPPVPTEELWWTGVSGPVWWSISEHYDNPDVLWPGTK</sequence>
<organism evidence="1 2">
    <name type="scientific">Paspalum notatum var. saurae</name>
    <dbReference type="NCBI Taxonomy" id="547442"/>
    <lineage>
        <taxon>Eukaryota</taxon>
        <taxon>Viridiplantae</taxon>
        <taxon>Streptophyta</taxon>
        <taxon>Embryophyta</taxon>
        <taxon>Tracheophyta</taxon>
        <taxon>Spermatophyta</taxon>
        <taxon>Magnoliopsida</taxon>
        <taxon>Liliopsida</taxon>
        <taxon>Poales</taxon>
        <taxon>Poaceae</taxon>
        <taxon>PACMAD clade</taxon>
        <taxon>Panicoideae</taxon>
        <taxon>Andropogonodae</taxon>
        <taxon>Paspaleae</taxon>
        <taxon>Paspalinae</taxon>
        <taxon>Paspalum</taxon>
    </lineage>
</organism>
<dbReference type="Proteomes" id="UP001341281">
    <property type="component" value="Chromosome 09"/>
</dbReference>
<dbReference type="AlphaFoldDB" id="A0AAQ3UP63"/>
<proteinExistence type="predicted"/>
<accession>A0AAQ3UP63</accession>
<evidence type="ECO:0000313" key="2">
    <source>
        <dbReference type="Proteomes" id="UP001341281"/>
    </source>
</evidence>
<keyword evidence="2" id="KW-1185">Reference proteome</keyword>